<evidence type="ECO:0000256" key="1">
    <source>
        <dbReference type="SAM" id="MobiDB-lite"/>
    </source>
</evidence>
<feature type="transmembrane region" description="Helical" evidence="2">
    <location>
        <begin position="33"/>
        <end position="50"/>
    </location>
</feature>
<accession>A0AAV8A1F5</accession>
<sequence length="180" mass="20359">MNVLKFGPALMGLLLLVTIQSTHYFLFKLKVPISTWLVINACAPSNYAYLLGRLIDHFTGTLFFAIPGIVPMFSFGTLGLFVFSWKGFNIIPQISHLIMTANTAFTIYEMFLATDRYFQSLIAVLVGVGLFVPFIFAQNHSMWTDPEKQKILFEASPVSQNQKPKQSSKKKKLSNKKKLK</sequence>
<feature type="compositionally biased region" description="Basic residues" evidence="1">
    <location>
        <begin position="166"/>
        <end position="180"/>
    </location>
</feature>
<comment type="caution">
    <text evidence="3">The sequence shown here is derived from an EMBL/GenBank/DDBJ whole genome shotgun (WGS) entry which is preliminary data.</text>
</comment>
<evidence type="ECO:0000313" key="3">
    <source>
        <dbReference type="EMBL" id="KAJ3448111.1"/>
    </source>
</evidence>
<evidence type="ECO:0000256" key="2">
    <source>
        <dbReference type="SAM" id="Phobius"/>
    </source>
</evidence>
<reference evidence="3" key="1">
    <citation type="submission" date="2022-08" db="EMBL/GenBank/DDBJ databases">
        <title>Novel sulphate-reducing endosymbionts in the free-living metamonad Anaeramoeba.</title>
        <authorList>
            <person name="Jerlstrom-Hultqvist J."/>
            <person name="Cepicka I."/>
            <person name="Gallot-Lavallee L."/>
            <person name="Salas-Leiva D."/>
            <person name="Curtis B.A."/>
            <person name="Zahonova K."/>
            <person name="Pipaliya S."/>
            <person name="Dacks J."/>
            <person name="Roger A.J."/>
        </authorList>
    </citation>
    <scope>NUCLEOTIDE SEQUENCE</scope>
    <source>
        <strain evidence="3">Busselton2</strain>
    </source>
</reference>
<feature type="transmembrane region" description="Helical" evidence="2">
    <location>
        <begin position="6"/>
        <end position="26"/>
    </location>
</feature>
<organism evidence="3 4">
    <name type="scientific">Anaeramoeba flamelloides</name>
    <dbReference type="NCBI Taxonomy" id="1746091"/>
    <lineage>
        <taxon>Eukaryota</taxon>
        <taxon>Metamonada</taxon>
        <taxon>Anaeramoebidae</taxon>
        <taxon>Anaeramoeba</taxon>
    </lineage>
</organism>
<dbReference type="Proteomes" id="UP001146793">
    <property type="component" value="Unassembled WGS sequence"/>
</dbReference>
<protein>
    <submittedName>
        <fullName evidence="3">Uncharacterized protein</fullName>
    </submittedName>
</protein>
<dbReference type="EMBL" id="JANTQA010000015">
    <property type="protein sequence ID" value="KAJ3448111.1"/>
    <property type="molecule type" value="Genomic_DNA"/>
</dbReference>
<feature type="transmembrane region" description="Helical" evidence="2">
    <location>
        <begin position="62"/>
        <end position="83"/>
    </location>
</feature>
<feature type="transmembrane region" description="Helical" evidence="2">
    <location>
        <begin position="90"/>
        <end position="111"/>
    </location>
</feature>
<feature type="transmembrane region" description="Helical" evidence="2">
    <location>
        <begin position="117"/>
        <end position="137"/>
    </location>
</feature>
<evidence type="ECO:0000313" key="4">
    <source>
        <dbReference type="Proteomes" id="UP001146793"/>
    </source>
</evidence>
<name>A0AAV8A1F5_9EUKA</name>
<gene>
    <name evidence="3" type="ORF">M0812_00586</name>
</gene>
<feature type="compositionally biased region" description="Low complexity" evidence="1">
    <location>
        <begin position="156"/>
        <end position="165"/>
    </location>
</feature>
<keyword evidence="2" id="KW-0472">Membrane</keyword>
<proteinExistence type="predicted"/>
<keyword evidence="2" id="KW-0812">Transmembrane</keyword>
<feature type="region of interest" description="Disordered" evidence="1">
    <location>
        <begin position="155"/>
        <end position="180"/>
    </location>
</feature>
<keyword evidence="2" id="KW-1133">Transmembrane helix</keyword>
<dbReference type="AlphaFoldDB" id="A0AAV8A1F5"/>